<reference evidence="1" key="1">
    <citation type="submission" date="2021-03" db="EMBL/GenBank/DDBJ databases">
        <title>Evolutionary priming and transition to the ectomycorrhizal habit in an iconic lineage of mushroom-forming fungi: is preadaptation a requirement?</title>
        <authorList>
            <consortium name="DOE Joint Genome Institute"/>
            <person name="Looney B.P."/>
            <person name="Miyauchi S."/>
            <person name="Morin E."/>
            <person name="Drula E."/>
            <person name="Courty P.E."/>
            <person name="Chicoki N."/>
            <person name="Fauchery L."/>
            <person name="Kohler A."/>
            <person name="Kuo A."/>
            <person name="LaButti K."/>
            <person name="Pangilinan J."/>
            <person name="Lipzen A."/>
            <person name="Riley R."/>
            <person name="Andreopoulos W."/>
            <person name="He G."/>
            <person name="Johnson J."/>
            <person name="Barry K.W."/>
            <person name="Grigoriev I.V."/>
            <person name="Nagy L."/>
            <person name="Hibbett D."/>
            <person name="Henrissat B."/>
            <person name="Matheny P.B."/>
            <person name="Labbe J."/>
            <person name="Martin A.F."/>
        </authorList>
    </citation>
    <scope>NUCLEOTIDE SEQUENCE</scope>
    <source>
        <strain evidence="1">BPL698</strain>
    </source>
</reference>
<comment type="caution">
    <text evidence="1">The sequence shown here is derived from an EMBL/GenBank/DDBJ whole genome shotgun (WGS) entry which is preliminary data.</text>
</comment>
<evidence type="ECO:0000313" key="1">
    <source>
        <dbReference type="EMBL" id="KAI9511411.1"/>
    </source>
</evidence>
<gene>
    <name evidence="1" type="ORF">F5148DRAFT_975229</name>
</gene>
<keyword evidence="2" id="KW-1185">Reference proteome</keyword>
<sequence>MSTRSTRNVHLLVLIHGMWGSPSNLASMHRIIEETRIQESSVDPDGTTLHVMLAETNQAESTYDGIDWGGERVATEASHIFQEIERLEEQGDKVTRFSVTGYSLGGLLARYVVGILNQRKFFVTVTPVNFNTIATPHIGLLTYPSFLSRLGSLLGPRLLSRTGEQFYGVDKWSNTGKSLLEVMADPGKEPFVYQRVFFQGLKLFPHIRIYANAVNDLTVPFMTAHVDLDDPFLNHDAHELIVDYDDEYFPVIKSFTVADTPSLKHKTVRLFTWEWFKSYNPPLPPRFQPSFPFNIISLALLPIIFPAFISLAILRLSIASHHSRSRIKLLESEDTSATERLVHIFGQLEHKVENIVVDIVDNSSAISYQENTKTPRVTAAQRKMVAVLNSLPQLKKERAYIPNVRNSHAAIIARDVKNFEFHKIGEGVLRHWADAFVM</sequence>
<protein>
    <submittedName>
        <fullName evidence="1">Serine esterase-domain-containing protein</fullName>
    </submittedName>
</protein>
<dbReference type="EMBL" id="JAGFNK010000022">
    <property type="protein sequence ID" value="KAI9511411.1"/>
    <property type="molecule type" value="Genomic_DNA"/>
</dbReference>
<dbReference type="Proteomes" id="UP001207468">
    <property type="component" value="Unassembled WGS sequence"/>
</dbReference>
<organism evidence="1 2">
    <name type="scientific">Russula earlei</name>
    <dbReference type="NCBI Taxonomy" id="71964"/>
    <lineage>
        <taxon>Eukaryota</taxon>
        <taxon>Fungi</taxon>
        <taxon>Dikarya</taxon>
        <taxon>Basidiomycota</taxon>
        <taxon>Agaricomycotina</taxon>
        <taxon>Agaricomycetes</taxon>
        <taxon>Russulales</taxon>
        <taxon>Russulaceae</taxon>
        <taxon>Russula</taxon>
    </lineage>
</organism>
<accession>A0ACC0UJK3</accession>
<name>A0ACC0UJK3_9AGAM</name>
<proteinExistence type="predicted"/>
<evidence type="ECO:0000313" key="2">
    <source>
        <dbReference type="Proteomes" id="UP001207468"/>
    </source>
</evidence>